<gene>
    <name evidence="1" type="ORF">BEMITA_LOCUS1395</name>
</gene>
<dbReference type="InterPro" id="IPR051981">
    <property type="entry name" value="Glycosyltransf_32"/>
</dbReference>
<dbReference type="Pfam" id="PF04488">
    <property type="entry name" value="Gly_transf_sug"/>
    <property type="match status" value="1"/>
</dbReference>
<dbReference type="GO" id="GO:0016758">
    <property type="term" value="F:hexosyltransferase activity"/>
    <property type="evidence" value="ECO:0007669"/>
    <property type="project" value="TreeGrafter"/>
</dbReference>
<evidence type="ECO:0000313" key="1">
    <source>
        <dbReference type="EMBL" id="CAH0381779.1"/>
    </source>
</evidence>
<keyword evidence="2" id="KW-1185">Reference proteome</keyword>
<sequence>MNRNTLYSRYLLLVVFSLVGFLVYLDAVSYINQLLRPYYGPRLFCYTLPQVDSNTLEISEYKVQPNSIFFIETSCRHGSRIGLTPRQACAYESAAKAHPYSEILVLIPSQISWNEVPRWVAELTKNRNLRLLRVNVSKYLEKTPLKNFDFLSKLDESYYPEAHAADVIRLVTLWKYGGTYLDSDFIIFKPVNEVQNFVAAQAVLANDSIANGILNFNDRGKPILEALLKDLQSNFPGKIGVETGLFS</sequence>
<dbReference type="EMBL" id="OU963862">
    <property type="protein sequence ID" value="CAH0381779.1"/>
    <property type="molecule type" value="Genomic_DNA"/>
</dbReference>
<dbReference type="GO" id="GO:0016020">
    <property type="term" value="C:membrane"/>
    <property type="evidence" value="ECO:0007669"/>
    <property type="project" value="GOC"/>
</dbReference>
<reference evidence="1" key="1">
    <citation type="submission" date="2021-12" db="EMBL/GenBank/DDBJ databases">
        <authorList>
            <person name="King R."/>
        </authorList>
    </citation>
    <scope>NUCLEOTIDE SEQUENCE</scope>
</reference>
<dbReference type="SUPFAM" id="SSF53448">
    <property type="entry name" value="Nucleotide-diphospho-sugar transferases"/>
    <property type="match status" value="1"/>
</dbReference>
<proteinExistence type="predicted"/>
<evidence type="ECO:0000313" key="2">
    <source>
        <dbReference type="Proteomes" id="UP001152759"/>
    </source>
</evidence>
<dbReference type="InterPro" id="IPR007577">
    <property type="entry name" value="GlycoTrfase_DXD_sugar-bd_CS"/>
</dbReference>
<dbReference type="PANTHER" id="PTHR12042">
    <property type="entry name" value="LACTOSYLCERAMIDE 4-ALPHA-GALACTOSYLTRANSFERASE ALPHA- 1,4-GALACTOSYLTRANSFERASE"/>
    <property type="match status" value="1"/>
</dbReference>
<dbReference type="PANTHER" id="PTHR12042:SF21">
    <property type="entry name" value="ALPHA1,4-GALACTOSYLTRANSFERASE 1-RELATED"/>
    <property type="match status" value="1"/>
</dbReference>
<dbReference type="Proteomes" id="UP001152759">
    <property type="component" value="Chromosome 1"/>
</dbReference>
<dbReference type="Gene3D" id="3.90.550.20">
    <property type="match status" value="1"/>
</dbReference>
<dbReference type="AlphaFoldDB" id="A0A9P0A1Y3"/>
<dbReference type="GO" id="GO:0006688">
    <property type="term" value="P:glycosphingolipid biosynthetic process"/>
    <property type="evidence" value="ECO:0007669"/>
    <property type="project" value="TreeGrafter"/>
</dbReference>
<protein>
    <recommendedName>
        <fullName evidence="3">Alpha-1,4-N-acetylglucosaminyltransferase</fullName>
    </recommendedName>
</protein>
<dbReference type="InterPro" id="IPR029044">
    <property type="entry name" value="Nucleotide-diphossugar_trans"/>
</dbReference>
<name>A0A9P0A1Y3_BEMTA</name>
<organism evidence="1 2">
    <name type="scientific">Bemisia tabaci</name>
    <name type="common">Sweetpotato whitefly</name>
    <name type="synonym">Aleurodes tabaci</name>
    <dbReference type="NCBI Taxonomy" id="7038"/>
    <lineage>
        <taxon>Eukaryota</taxon>
        <taxon>Metazoa</taxon>
        <taxon>Ecdysozoa</taxon>
        <taxon>Arthropoda</taxon>
        <taxon>Hexapoda</taxon>
        <taxon>Insecta</taxon>
        <taxon>Pterygota</taxon>
        <taxon>Neoptera</taxon>
        <taxon>Paraneoptera</taxon>
        <taxon>Hemiptera</taxon>
        <taxon>Sternorrhyncha</taxon>
        <taxon>Aleyrodoidea</taxon>
        <taxon>Aleyrodidae</taxon>
        <taxon>Aleyrodinae</taxon>
        <taxon>Bemisia</taxon>
    </lineage>
</organism>
<accession>A0A9P0A1Y3</accession>
<evidence type="ECO:0008006" key="3">
    <source>
        <dbReference type="Google" id="ProtNLM"/>
    </source>
</evidence>